<keyword evidence="2 8" id="KW-0808">Transferase</keyword>
<dbReference type="EC" id="2.7.4.25" evidence="8"/>
<evidence type="ECO:0000256" key="1">
    <source>
        <dbReference type="ARBA" id="ARBA00009427"/>
    </source>
</evidence>
<keyword evidence="4 8" id="KW-0418">Kinase</keyword>
<dbReference type="SUPFAM" id="SSF52540">
    <property type="entry name" value="P-loop containing nucleoside triphosphate hydrolases"/>
    <property type="match status" value="1"/>
</dbReference>
<dbReference type="GO" id="GO:0005737">
    <property type="term" value="C:cytoplasm"/>
    <property type="evidence" value="ECO:0007669"/>
    <property type="project" value="UniProtKB-SubCell"/>
</dbReference>
<dbReference type="AlphaFoldDB" id="A0A9X2T6K8"/>
<evidence type="ECO:0000259" key="9">
    <source>
        <dbReference type="Pfam" id="PF02224"/>
    </source>
</evidence>
<organism evidence="10 11">
    <name type="scientific">Ancylobacter mangrovi</name>
    <dbReference type="NCBI Taxonomy" id="2972472"/>
    <lineage>
        <taxon>Bacteria</taxon>
        <taxon>Pseudomonadati</taxon>
        <taxon>Pseudomonadota</taxon>
        <taxon>Alphaproteobacteria</taxon>
        <taxon>Hyphomicrobiales</taxon>
        <taxon>Xanthobacteraceae</taxon>
        <taxon>Ancylobacter</taxon>
    </lineage>
</organism>
<evidence type="ECO:0000256" key="5">
    <source>
        <dbReference type="ARBA" id="ARBA00022840"/>
    </source>
</evidence>
<evidence type="ECO:0000256" key="4">
    <source>
        <dbReference type="ARBA" id="ARBA00022777"/>
    </source>
</evidence>
<evidence type="ECO:0000313" key="10">
    <source>
        <dbReference type="EMBL" id="MCS0495068.1"/>
    </source>
</evidence>
<dbReference type="CDD" id="cd02020">
    <property type="entry name" value="CMPK"/>
    <property type="match status" value="1"/>
</dbReference>
<dbReference type="RefSeq" id="WP_258732107.1">
    <property type="nucleotide sequence ID" value="NZ_JANTHZ010000002.1"/>
</dbReference>
<feature type="domain" description="Cytidylate kinase" evidence="9">
    <location>
        <begin position="3"/>
        <end position="202"/>
    </location>
</feature>
<dbReference type="InterPro" id="IPR003136">
    <property type="entry name" value="Cytidylate_kin"/>
</dbReference>
<feature type="binding site" evidence="8">
    <location>
        <begin position="7"/>
        <end position="15"/>
    </location>
    <ligand>
        <name>ATP</name>
        <dbReference type="ChEBI" id="CHEBI:30616"/>
    </ligand>
</feature>
<sequence>MIIAIDGPAASGKGTVARALAARFGLPHLDTGLLYRAVGFAALTRGLDLEDAAALAALAAGLDLAAFDPEALKSGPVGEAASRVAALPQVRAALLKLQRDFAARPGGAVLDGRDIGTVIAPQAEVKIFVTASPEARAARRYRELSQRGEAVSETSVLEDIRRRDARDSGRASAPLVKALDAVELDNTALSAAESVARALEIVAARIAPPASGME</sequence>
<dbReference type="GO" id="GO:0036431">
    <property type="term" value="F:dCMP kinase activity"/>
    <property type="evidence" value="ECO:0007669"/>
    <property type="project" value="InterPro"/>
</dbReference>
<reference evidence="10" key="1">
    <citation type="submission" date="2022-08" db="EMBL/GenBank/DDBJ databases">
        <authorList>
            <person name="Li F."/>
        </authorList>
    </citation>
    <scope>NUCLEOTIDE SEQUENCE</scope>
    <source>
        <strain evidence="10">MQZ15Z-1</strain>
    </source>
</reference>
<dbReference type="InterPro" id="IPR027417">
    <property type="entry name" value="P-loop_NTPase"/>
</dbReference>
<dbReference type="InterPro" id="IPR011994">
    <property type="entry name" value="Cytidylate_kinase_dom"/>
</dbReference>
<dbReference type="Pfam" id="PF02224">
    <property type="entry name" value="Cytidylate_kin"/>
    <property type="match status" value="1"/>
</dbReference>
<name>A0A9X2T6K8_9HYPH</name>
<dbReference type="Proteomes" id="UP001151088">
    <property type="component" value="Unassembled WGS sequence"/>
</dbReference>
<dbReference type="GO" id="GO:0005524">
    <property type="term" value="F:ATP binding"/>
    <property type="evidence" value="ECO:0007669"/>
    <property type="project" value="UniProtKB-UniRule"/>
</dbReference>
<accession>A0A9X2T6K8</accession>
<proteinExistence type="inferred from homology"/>
<evidence type="ECO:0000256" key="2">
    <source>
        <dbReference type="ARBA" id="ARBA00022679"/>
    </source>
</evidence>
<dbReference type="NCBIfam" id="TIGR00017">
    <property type="entry name" value="cmk"/>
    <property type="match status" value="1"/>
</dbReference>
<evidence type="ECO:0000256" key="7">
    <source>
        <dbReference type="ARBA" id="ARBA00048478"/>
    </source>
</evidence>
<comment type="subcellular location">
    <subcellularLocation>
        <location evidence="8">Cytoplasm</location>
    </subcellularLocation>
</comment>
<keyword evidence="3 8" id="KW-0547">Nucleotide-binding</keyword>
<comment type="caution">
    <text evidence="10">The sequence shown here is derived from an EMBL/GenBank/DDBJ whole genome shotgun (WGS) entry which is preliminary data.</text>
</comment>
<evidence type="ECO:0000256" key="3">
    <source>
        <dbReference type="ARBA" id="ARBA00022741"/>
    </source>
</evidence>
<comment type="similarity">
    <text evidence="1 8">Belongs to the cytidylate kinase family. Type 1 subfamily.</text>
</comment>
<dbReference type="Gene3D" id="3.40.50.300">
    <property type="entry name" value="P-loop containing nucleotide triphosphate hydrolases"/>
    <property type="match status" value="1"/>
</dbReference>
<keyword evidence="5 8" id="KW-0067">ATP-binding</keyword>
<comment type="catalytic activity">
    <reaction evidence="7 8">
        <text>CMP + ATP = CDP + ADP</text>
        <dbReference type="Rhea" id="RHEA:11600"/>
        <dbReference type="ChEBI" id="CHEBI:30616"/>
        <dbReference type="ChEBI" id="CHEBI:58069"/>
        <dbReference type="ChEBI" id="CHEBI:60377"/>
        <dbReference type="ChEBI" id="CHEBI:456216"/>
        <dbReference type="EC" id="2.7.4.25"/>
    </reaction>
</comment>
<dbReference type="GO" id="GO:0006220">
    <property type="term" value="P:pyrimidine nucleotide metabolic process"/>
    <property type="evidence" value="ECO:0007669"/>
    <property type="project" value="UniProtKB-UniRule"/>
</dbReference>
<gene>
    <name evidence="8 10" type="primary">cmk</name>
    <name evidence="10" type="ORF">NVS89_08155</name>
</gene>
<evidence type="ECO:0000313" key="11">
    <source>
        <dbReference type="Proteomes" id="UP001151088"/>
    </source>
</evidence>
<comment type="catalytic activity">
    <reaction evidence="6 8">
        <text>dCMP + ATP = dCDP + ADP</text>
        <dbReference type="Rhea" id="RHEA:25094"/>
        <dbReference type="ChEBI" id="CHEBI:30616"/>
        <dbReference type="ChEBI" id="CHEBI:57566"/>
        <dbReference type="ChEBI" id="CHEBI:58593"/>
        <dbReference type="ChEBI" id="CHEBI:456216"/>
        <dbReference type="EC" id="2.7.4.25"/>
    </reaction>
</comment>
<dbReference type="HAMAP" id="MF_00238">
    <property type="entry name" value="Cytidyl_kinase_type1"/>
    <property type="match status" value="1"/>
</dbReference>
<keyword evidence="8" id="KW-0963">Cytoplasm</keyword>
<evidence type="ECO:0000256" key="8">
    <source>
        <dbReference type="HAMAP-Rule" id="MF_00238"/>
    </source>
</evidence>
<evidence type="ECO:0000256" key="6">
    <source>
        <dbReference type="ARBA" id="ARBA00047615"/>
    </source>
</evidence>
<keyword evidence="11" id="KW-1185">Reference proteome</keyword>
<dbReference type="EMBL" id="JANTHZ010000002">
    <property type="protein sequence ID" value="MCS0495068.1"/>
    <property type="molecule type" value="Genomic_DNA"/>
</dbReference>
<protein>
    <recommendedName>
        <fullName evidence="8">Cytidylate kinase</fullName>
        <shortName evidence="8">CK</shortName>
        <ecNumber evidence="8">2.7.4.25</ecNumber>
    </recommendedName>
    <alternativeName>
        <fullName evidence="8">Cytidine monophosphate kinase</fullName>
        <shortName evidence="8">CMP kinase</shortName>
    </alternativeName>
</protein>